<evidence type="ECO:0000313" key="1">
    <source>
        <dbReference type="EMBL" id="GBN89347.1"/>
    </source>
</evidence>
<reference evidence="1 2" key="1">
    <citation type="journal article" date="2019" name="Sci. Rep.">
        <title>Orb-weaving spider Araneus ventricosus genome elucidates the spidroin gene catalogue.</title>
        <authorList>
            <person name="Kono N."/>
            <person name="Nakamura H."/>
            <person name="Ohtoshi R."/>
            <person name="Moran D.A.P."/>
            <person name="Shinohara A."/>
            <person name="Yoshida Y."/>
            <person name="Fujiwara M."/>
            <person name="Mori M."/>
            <person name="Tomita M."/>
            <person name="Arakawa K."/>
        </authorList>
    </citation>
    <scope>NUCLEOTIDE SEQUENCE [LARGE SCALE GENOMIC DNA]</scope>
</reference>
<dbReference type="Proteomes" id="UP000499080">
    <property type="component" value="Unassembled WGS sequence"/>
</dbReference>
<evidence type="ECO:0000313" key="2">
    <source>
        <dbReference type="Proteomes" id="UP000499080"/>
    </source>
</evidence>
<comment type="caution">
    <text evidence="1">The sequence shown here is derived from an EMBL/GenBank/DDBJ whole genome shotgun (WGS) entry which is preliminary data.</text>
</comment>
<protein>
    <submittedName>
        <fullName evidence="1">Uncharacterized protein</fullName>
    </submittedName>
</protein>
<sequence length="142" mass="16191">MGMDCHSSLISTPKGLLMATAQLPSPEICPTSIEVAWPVMVGLGVRGLRAYCDYRVPAEGRGPRKEKKVLCVIFPLWHTNTIKKRTVMPIDNRSNRPSVVAVAIMVPEKWNTEGCWTHARCFKIWRHLEGRRQLQEKSFYQV</sequence>
<dbReference type="EMBL" id="BGPR01022740">
    <property type="protein sequence ID" value="GBN89347.1"/>
    <property type="molecule type" value="Genomic_DNA"/>
</dbReference>
<keyword evidence="2" id="KW-1185">Reference proteome</keyword>
<accession>A0A4Y2SMI3</accession>
<name>A0A4Y2SMI3_ARAVE</name>
<proteinExistence type="predicted"/>
<organism evidence="1 2">
    <name type="scientific">Araneus ventricosus</name>
    <name type="common">Orbweaver spider</name>
    <name type="synonym">Epeira ventricosa</name>
    <dbReference type="NCBI Taxonomy" id="182803"/>
    <lineage>
        <taxon>Eukaryota</taxon>
        <taxon>Metazoa</taxon>
        <taxon>Ecdysozoa</taxon>
        <taxon>Arthropoda</taxon>
        <taxon>Chelicerata</taxon>
        <taxon>Arachnida</taxon>
        <taxon>Araneae</taxon>
        <taxon>Araneomorphae</taxon>
        <taxon>Entelegynae</taxon>
        <taxon>Araneoidea</taxon>
        <taxon>Araneidae</taxon>
        <taxon>Araneus</taxon>
    </lineage>
</organism>
<gene>
    <name evidence="1" type="ORF">AVEN_57189_1</name>
</gene>
<dbReference type="AlphaFoldDB" id="A0A4Y2SMI3"/>